<dbReference type="EMBL" id="JAJEQM010000005">
    <property type="protein sequence ID" value="MCC2210182.1"/>
    <property type="molecule type" value="Genomic_DNA"/>
</dbReference>
<organism evidence="2 3">
    <name type="scientific">Hominilimicola fabiformis</name>
    <dbReference type="NCBI Taxonomy" id="2885356"/>
    <lineage>
        <taxon>Bacteria</taxon>
        <taxon>Bacillati</taxon>
        <taxon>Bacillota</taxon>
        <taxon>Clostridia</taxon>
        <taxon>Eubacteriales</taxon>
        <taxon>Oscillospiraceae</taxon>
        <taxon>Hominilimicola</taxon>
    </lineage>
</organism>
<feature type="transmembrane region" description="Helical" evidence="1">
    <location>
        <begin position="157"/>
        <end position="179"/>
    </location>
</feature>
<dbReference type="AlphaFoldDB" id="A0AAE3DY81"/>
<evidence type="ECO:0000256" key="1">
    <source>
        <dbReference type="SAM" id="Phobius"/>
    </source>
</evidence>
<feature type="transmembrane region" description="Helical" evidence="1">
    <location>
        <begin position="113"/>
        <end position="137"/>
    </location>
</feature>
<evidence type="ECO:0000313" key="2">
    <source>
        <dbReference type="EMBL" id="MCC2210182.1"/>
    </source>
</evidence>
<dbReference type="RefSeq" id="WP_022228846.1">
    <property type="nucleotide sequence ID" value="NZ_JAJEQM010000005.1"/>
</dbReference>
<keyword evidence="1" id="KW-1133">Transmembrane helix</keyword>
<sequence>MSKEEQQQHITSIGGQAVMEGVMMRGPFKTAVAVRKPDGDIECKVEENGTKTRKKFWRLPIIRGCVSFVDSLVIGMKALMFSAEFVDIEEEEKTESKFDKWLDDKFGDKIKDIVIYVSIAISLVFSIALFMVLPTFLTKGAEKIGTLIPPISAFTDSHLFTSLFEGIIRMVIFIGYLAIVSNMKDIKRVFQYHGAEHKTIACYEAGEELTVENIKKHTRFHPRCGTSFLLFVMIVSILLFALLPRVDMVILRVLMRLALLPAVAGISFEIIKFAGRSKSKWVAWLSKPGLWLQKLTTREPDASQIEVAIESMKPCIPENKEDDRW</sequence>
<keyword evidence="1" id="KW-0812">Transmembrane</keyword>
<dbReference type="Pfam" id="PF07136">
    <property type="entry name" value="DUF1385"/>
    <property type="match status" value="1"/>
</dbReference>
<proteinExistence type="predicted"/>
<dbReference type="Proteomes" id="UP001198242">
    <property type="component" value="Unassembled WGS sequence"/>
</dbReference>
<dbReference type="PANTHER" id="PTHR42867">
    <property type="entry name" value="MEMBRANE PROTEIN-RELATED"/>
    <property type="match status" value="1"/>
</dbReference>
<reference evidence="2 3" key="1">
    <citation type="submission" date="2021-10" db="EMBL/GenBank/DDBJ databases">
        <title>Anaerobic single-cell dispensing facilitates the cultivation of human gut bacteria.</title>
        <authorList>
            <person name="Afrizal A."/>
        </authorList>
    </citation>
    <scope>NUCLEOTIDE SEQUENCE [LARGE SCALE GENOMIC DNA]</scope>
    <source>
        <strain evidence="2 3">CLA-AA-H232</strain>
    </source>
</reference>
<dbReference type="InterPro" id="IPR010787">
    <property type="entry name" value="DUF1385"/>
</dbReference>
<feature type="transmembrane region" description="Helical" evidence="1">
    <location>
        <begin position="224"/>
        <end position="243"/>
    </location>
</feature>
<accession>A0AAE3DY81</accession>
<feature type="transmembrane region" description="Helical" evidence="1">
    <location>
        <begin position="249"/>
        <end position="271"/>
    </location>
</feature>
<keyword evidence="1" id="KW-0472">Membrane</keyword>
<protein>
    <submittedName>
        <fullName evidence="2">DUF1385 domain-containing protein</fullName>
    </submittedName>
</protein>
<keyword evidence="3" id="KW-1185">Reference proteome</keyword>
<evidence type="ECO:0000313" key="3">
    <source>
        <dbReference type="Proteomes" id="UP001198242"/>
    </source>
</evidence>
<gene>
    <name evidence="2" type="ORF">LKE05_05180</name>
</gene>
<name>A0AAE3DY81_9FIRM</name>
<dbReference type="PANTHER" id="PTHR42867:SF1">
    <property type="entry name" value="MEMBRANE PROTEIN-RELATED"/>
    <property type="match status" value="1"/>
</dbReference>
<comment type="caution">
    <text evidence="2">The sequence shown here is derived from an EMBL/GenBank/DDBJ whole genome shotgun (WGS) entry which is preliminary data.</text>
</comment>